<dbReference type="PANTHER" id="PTHR43827">
    <property type="entry name" value="2,5-DIKETO-D-GLUCONIC ACID REDUCTASE"/>
    <property type="match status" value="1"/>
</dbReference>
<gene>
    <name evidence="2" type="ORF">OSB1V03_LOCUS20519</name>
</gene>
<keyword evidence="3" id="KW-1185">Reference proteome</keyword>
<dbReference type="EMBL" id="CAJPIZ010034203">
    <property type="protein sequence ID" value="CAG2120572.1"/>
    <property type="molecule type" value="Genomic_DNA"/>
</dbReference>
<dbReference type="SUPFAM" id="SSF51430">
    <property type="entry name" value="NAD(P)-linked oxidoreductase"/>
    <property type="match status" value="1"/>
</dbReference>
<protein>
    <recommendedName>
        <fullName evidence="1">NADP-dependent oxidoreductase domain-containing protein</fullName>
    </recommendedName>
</protein>
<dbReference type="EMBL" id="OC888778">
    <property type="protein sequence ID" value="CAD7645460.1"/>
    <property type="molecule type" value="Genomic_DNA"/>
</dbReference>
<dbReference type="InterPro" id="IPR018170">
    <property type="entry name" value="Aldo/ket_reductase_CS"/>
</dbReference>
<name>A0A7R9LPF7_9ACAR</name>
<feature type="non-terminal residue" evidence="2">
    <location>
        <position position="69"/>
    </location>
</feature>
<sequence length="69" mass="7698">MFAYAAMTPSVEFVNGMSIPIIGLGTYDMTDDQSVMSRVLTDAIDVGYRHIDTAYIYQNEEIIGRSLTQ</sequence>
<accession>A0A7R9LPF7</accession>
<evidence type="ECO:0000259" key="1">
    <source>
        <dbReference type="Pfam" id="PF00248"/>
    </source>
</evidence>
<reference evidence="2" key="1">
    <citation type="submission" date="2020-11" db="EMBL/GenBank/DDBJ databases">
        <authorList>
            <person name="Tran Van P."/>
        </authorList>
    </citation>
    <scope>NUCLEOTIDE SEQUENCE</scope>
</reference>
<organism evidence="2">
    <name type="scientific">Medioppia subpectinata</name>
    <dbReference type="NCBI Taxonomy" id="1979941"/>
    <lineage>
        <taxon>Eukaryota</taxon>
        <taxon>Metazoa</taxon>
        <taxon>Ecdysozoa</taxon>
        <taxon>Arthropoda</taxon>
        <taxon>Chelicerata</taxon>
        <taxon>Arachnida</taxon>
        <taxon>Acari</taxon>
        <taxon>Acariformes</taxon>
        <taxon>Sarcoptiformes</taxon>
        <taxon>Oribatida</taxon>
        <taxon>Brachypylina</taxon>
        <taxon>Oppioidea</taxon>
        <taxon>Oppiidae</taxon>
        <taxon>Medioppia</taxon>
    </lineage>
</organism>
<evidence type="ECO:0000313" key="3">
    <source>
        <dbReference type="Proteomes" id="UP000759131"/>
    </source>
</evidence>
<dbReference type="InterPro" id="IPR023210">
    <property type="entry name" value="NADP_OxRdtase_dom"/>
</dbReference>
<dbReference type="Proteomes" id="UP000759131">
    <property type="component" value="Unassembled WGS sequence"/>
</dbReference>
<evidence type="ECO:0000313" key="2">
    <source>
        <dbReference type="EMBL" id="CAD7645460.1"/>
    </source>
</evidence>
<dbReference type="OrthoDB" id="6497660at2759"/>
<feature type="domain" description="NADP-dependent oxidoreductase" evidence="1">
    <location>
        <begin position="22"/>
        <end position="68"/>
    </location>
</feature>
<dbReference type="AlphaFoldDB" id="A0A7R9LPF7"/>
<dbReference type="Pfam" id="PF00248">
    <property type="entry name" value="Aldo_ket_red"/>
    <property type="match status" value="1"/>
</dbReference>
<dbReference type="InterPro" id="IPR036812">
    <property type="entry name" value="NAD(P)_OxRdtase_dom_sf"/>
</dbReference>
<dbReference type="Gene3D" id="3.20.20.100">
    <property type="entry name" value="NADP-dependent oxidoreductase domain"/>
    <property type="match status" value="1"/>
</dbReference>
<dbReference type="GO" id="GO:0016491">
    <property type="term" value="F:oxidoreductase activity"/>
    <property type="evidence" value="ECO:0007669"/>
    <property type="project" value="InterPro"/>
</dbReference>
<dbReference type="PANTHER" id="PTHR43827:SF14">
    <property type="entry name" value="NADP-DEPENDENT OXIDOREDUCTASE DOMAIN-CONTAINING PROTEIN"/>
    <property type="match status" value="1"/>
</dbReference>
<dbReference type="InterPro" id="IPR020471">
    <property type="entry name" value="AKR"/>
</dbReference>
<proteinExistence type="predicted"/>
<dbReference type="PROSITE" id="PS00798">
    <property type="entry name" value="ALDOKETO_REDUCTASE_1"/>
    <property type="match status" value="1"/>
</dbReference>